<protein>
    <submittedName>
        <fullName evidence="1">Uncharacterized protein</fullName>
    </submittedName>
</protein>
<dbReference type="RefSeq" id="WP_378057327.1">
    <property type="nucleotide sequence ID" value="NZ_JBHSIS010000007.1"/>
</dbReference>
<keyword evidence="2" id="KW-1185">Reference proteome</keyword>
<name>A0ABV9S457_9PSEU</name>
<sequence length="61" mass="6419">MGRWTVRNGRTDLFAAESLPDGRVSLHIPSAEAVAVTAETAEHIRLAIGAAIGTAHRQDPG</sequence>
<reference evidence="2" key="1">
    <citation type="journal article" date="2019" name="Int. J. Syst. Evol. Microbiol.">
        <title>The Global Catalogue of Microorganisms (GCM) 10K type strain sequencing project: providing services to taxonomists for standard genome sequencing and annotation.</title>
        <authorList>
            <consortium name="The Broad Institute Genomics Platform"/>
            <consortium name="The Broad Institute Genome Sequencing Center for Infectious Disease"/>
            <person name="Wu L."/>
            <person name="Ma J."/>
        </authorList>
    </citation>
    <scope>NUCLEOTIDE SEQUENCE [LARGE SCALE GENOMIC DNA]</scope>
    <source>
        <strain evidence="2">ZS-22-S1</strain>
    </source>
</reference>
<gene>
    <name evidence="1" type="ORF">ACFPCV_17870</name>
</gene>
<dbReference type="EMBL" id="JBHSIS010000007">
    <property type="protein sequence ID" value="MFC4855381.1"/>
    <property type="molecule type" value="Genomic_DNA"/>
</dbReference>
<organism evidence="1 2">
    <name type="scientific">Actinophytocola glycyrrhizae</name>
    <dbReference type="NCBI Taxonomy" id="2044873"/>
    <lineage>
        <taxon>Bacteria</taxon>
        <taxon>Bacillati</taxon>
        <taxon>Actinomycetota</taxon>
        <taxon>Actinomycetes</taxon>
        <taxon>Pseudonocardiales</taxon>
        <taxon>Pseudonocardiaceae</taxon>
    </lineage>
</organism>
<evidence type="ECO:0000313" key="2">
    <source>
        <dbReference type="Proteomes" id="UP001595859"/>
    </source>
</evidence>
<comment type="caution">
    <text evidence="1">The sequence shown here is derived from an EMBL/GenBank/DDBJ whole genome shotgun (WGS) entry which is preliminary data.</text>
</comment>
<dbReference type="Proteomes" id="UP001595859">
    <property type="component" value="Unassembled WGS sequence"/>
</dbReference>
<accession>A0ABV9S457</accession>
<evidence type="ECO:0000313" key="1">
    <source>
        <dbReference type="EMBL" id="MFC4855381.1"/>
    </source>
</evidence>
<proteinExistence type="predicted"/>